<dbReference type="Proteomes" id="UP000007967">
    <property type="component" value="Chromosome"/>
</dbReference>
<keyword evidence="1" id="KW-0472">Membrane</keyword>
<proteinExistence type="predicted"/>
<dbReference type="HOGENOM" id="CLU_1400862_0_0_11"/>
<dbReference type="eggNOG" id="ENOG5033P0F">
    <property type="taxonomic scope" value="Bacteria"/>
</dbReference>
<accession>D2Q1Q4</accession>
<reference evidence="3" key="1">
    <citation type="submission" date="2009-09" db="EMBL/GenBank/DDBJ databases">
        <title>The complete genome of Kribbella flavida DSM 17836.</title>
        <authorList>
            <consortium name="US DOE Joint Genome Institute (JGI-PGF)"/>
            <person name="Lucas S."/>
            <person name="Copeland A."/>
            <person name="Lapidus A."/>
            <person name="Glavina del Rio T."/>
            <person name="Dalin E."/>
            <person name="Tice H."/>
            <person name="Bruce D."/>
            <person name="Goodwin L."/>
            <person name="Pitluck S."/>
            <person name="Kyrpides N."/>
            <person name="Mavromatis K."/>
            <person name="Ivanova N."/>
            <person name="Saunders E."/>
            <person name="Brettin T."/>
            <person name="Detter J.C."/>
            <person name="Han C."/>
            <person name="Larimer F."/>
            <person name="Land M."/>
            <person name="Hauser L."/>
            <person name="Markowitz V."/>
            <person name="Cheng J.-F."/>
            <person name="Hugenholtz P."/>
            <person name="Woyke T."/>
            <person name="Wu D."/>
            <person name="Pukall R."/>
            <person name="Klenk H.-P."/>
            <person name="Eisen J.A."/>
        </authorList>
    </citation>
    <scope>NUCLEOTIDE SEQUENCE [LARGE SCALE GENOMIC DNA]</scope>
    <source>
        <strain evidence="3">DSM 17836 / JCM 10339 / NBRC 14399</strain>
    </source>
</reference>
<keyword evidence="1" id="KW-0812">Transmembrane</keyword>
<evidence type="ECO:0000313" key="3">
    <source>
        <dbReference type="Proteomes" id="UP000007967"/>
    </source>
</evidence>
<keyword evidence="3" id="KW-1185">Reference proteome</keyword>
<name>D2Q1Q4_KRIFD</name>
<feature type="transmembrane region" description="Helical" evidence="1">
    <location>
        <begin position="74"/>
        <end position="90"/>
    </location>
</feature>
<dbReference type="STRING" id="479435.Kfla_2978"/>
<organism evidence="2 3">
    <name type="scientific">Kribbella flavida (strain DSM 17836 / JCM 10339 / NBRC 14399)</name>
    <dbReference type="NCBI Taxonomy" id="479435"/>
    <lineage>
        <taxon>Bacteria</taxon>
        <taxon>Bacillati</taxon>
        <taxon>Actinomycetota</taxon>
        <taxon>Actinomycetes</taxon>
        <taxon>Propionibacteriales</taxon>
        <taxon>Kribbellaceae</taxon>
        <taxon>Kribbella</taxon>
    </lineage>
</organism>
<dbReference type="AlphaFoldDB" id="D2Q1Q4"/>
<dbReference type="KEGG" id="kfl:Kfla_2978"/>
<protein>
    <submittedName>
        <fullName evidence="2">Uncharacterized protein</fullName>
    </submittedName>
</protein>
<gene>
    <name evidence="2" type="ordered locus">Kfla_2978</name>
</gene>
<reference evidence="2 3" key="2">
    <citation type="journal article" date="2010" name="Stand. Genomic Sci.">
        <title>Complete genome sequence of Kribbella flavida type strain (IFO 14399).</title>
        <authorList>
            <person name="Pukall R."/>
            <person name="Lapidus A."/>
            <person name="Glavina Del Rio T."/>
            <person name="Copeland A."/>
            <person name="Tice H."/>
            <person name="Cheng J.-F."/>
            <person name="Lucas S."/>
            <person name="Chen F."/>
            <person name="Nolan M."/>
            <person name="LaButti K."/>
            <person name="Pati A."/>
            <person name="Ivanova N."/>
            <person name="Mavrommatis K."/>
            <person name="Mikhailova N."/>
            <person name="Pitluck S."/>
            <person name="Bruce D."/>
            <person name="Goodwin L."/>
            <person name="Land M."/>
            <person name="Hauser L."/>
            <person name="Chang Y.-J."/>
            <person name="Jeffries C.D."/>
            <person name="Chen A."/>
            <person name="Palaniappan K."/>
            <person name="Chain P."/>
            <person name="Rohde M."/>
            <person name="Goeker M."/>
            <person name="Bristow J."/>
            <person name="Eisen J.A."/>
            <person name="Markowitz V."/>
            <person name="Hugenholtz P."/>
            <person name="Kyrpides N.C."/>
            <person name="Klenk H.-P."/>
            <person name="Brettin T."/>
        </authorList>
    </citation>
    <scope>NUCLEOTIDE SEQUENCE [LARGE SCALE GENOMIC DNA]</scope>
    <source>
        <strain evidence="3">DSM 17836 / JCM 10339 / NBRC 14399</strain>
    </source>
</reference>
<evidence type="ECO:0000256" key="1">
    <source>
        <dbReference type="SAM" id="Phobius"/>
    </source>
</evidence>
<sequence>MSIRWRYVQIWAQRTDLSAATVGAVSTPVNAPRPPAAESVSITMITLVLPVPAIAGALWFAFADIGLGHRPETWSLLVPVVLAAAAYAYCEVAGFRAQPLPYGGDPAEVENRSWQAFNRAGFVRFVLCEAVFMVTIPIAFVVDSYWPILVGALLAVPLIAWECWPSLRNRRRFAASLEAGGAPSYLLGRTQDRL</sequence>
<dbReference type="EMBL" id="CP001736">
    <property type="protein sequence ID" value="ADB32043.1"/>
    <property type="molecule type" value="Genomic_DNA"/>
</dbReference>
<keyword evidence="1" id="KW-1133">Transmembrane helix</keyword>
<feature type="transmembrane region" description="Helical" evidence="1">
    <location>
        <begin position="146"/>
        <end position="164"/>
    </location>
</feature>
<feature type="transmembrane region" description="Helical" evidence="1">
    <location>
        <begin position="42"/>
        <end position="62"/>
    </location>
</feature>
<feature type="transmembrane region" description="Helical" evidence="1">
    <location>
        <begin position="122"/>
        <end position="140"/>
    </location>
</feature>
<evidence type="ECO:0000313" key="2">
    <source>
        <dbReference type="EMBL" id="ADB32043.1"/>
    </source>
</evidence>